<feature type="compositionally biased region" description="Basic and acidic residues" evidence="1">
    <location>
        <begin position="101"/>
        <end position="112"/>
    </location>
</feature>
<dbReference type="RefSeq" id="WP_144587216.1">
    <property type="nucleotide sequence ID" value="NZ_VJWX01000077.1"/>
</dbReference>
<feature type="domain" description="DUF6444" evidence="2">
    <location>
        <begin position="13"/>
        <end position="91"/>
    </location>
</feature>
<accession>A0A558CZ83</accession>
<evidence type="ECO:0000256" key="1">
    <source>
        <dbReference type="SAM" id="MobiDB-lite"/>
    </source>
</evidence>
<proteinExistence type="predicted"/>
<dbReference type="OrthoDB" id="3638270at2"/>
<feature type="compositionally biased region" description="Basic residues" evidence="1">
    <location>
        <begin position="69"/>
        <end position="80"/>
    </location>
</feature>
<gene>
    <name evidence="3" type="ORF">FNH05_10810</name>
</gene>
<evidence type="ECO:0000313" key="3">
    <source>
        <dbReference type="EMBL" id="TVT54079.1"/>
    </source>
</evidence>
<comment type="caution">
    <text evidence="3">The sequence shown here is derived from an EMBL/GenBank/DDBJ whole genome shotgun (WGS) entry which is preliminary data.</text>
</comment>
<organism evidence="3 4">
    <name type="scientific">Amycolatopsis rhizosphaerae</name>
    <dbReference type="NCBI Taxonomy" id="2053003"/>
    <lineage>
        <taxon>Bacteria</taxon>
        <taxon>Bacillati</taxon>
        <taxon>Actinomycetota</taxon>
        <taxon>Actinomycetes</taxon>
        <taxon>Pseudonocardiales</taxon>
        <taxon>Pseudonocardiaceae</taxon>
        <taxon>Amycolatopsis</taxon>
    </lineage>
</organism>
<evidence type="ECO:0000259" key="2">
    <source>
        <dbReference type="Pfam" id="PF20042"/>
    </source>
</evidence>
<protein>
    <recommendedName>
        <fullName evidence="2">DUF6444 domain-containing protein</fullName>
    </recommendedName>
</protein>
<reference evidence="3 4" key="1">
    <citation type="submission" date="2019-07" db="EMBL/GenBank/DDBJ databases">
        <authorList>
            <person name="Duangmal K."/>
            <person name="Teo W.F.A."/>
        </authorList>
    </citation>
    <scope>NUCLEOTIDE SEQUENCE [LARGE SCALE GENOMIC DNA]</scope>
    <source>
        <strain evidence="3 4">TBRC 6029</strain>
    </source>
</reference>
<dbReference type="Pfam" id="PF20042">
    <property type="entry name" value="DUF6444"/>
    <property type="match status" value="1"/>
</dbReference>
<feature type="compositionally biased region" description="Polar residues" evidence="1">
    <location>
        <begin position="50"/>
        <end position="61"/>
    </location>
</feature>
<dbReference type="EMBL" id="VJWX01000077">
    <property type="protein sequence ID" value="TVT54079.1"/>
    <property type="molecule type" value="Genomic_DNA"/>
</dbReference>
<feature type="region of interest" description="Disordered" evidence="1">
    <location>
        <begin position="46"/>
        <end position="140"/>
    </location>
</feature>
<dbReference type="InterPro" id="IPR045618">
    <property type="entry name" value="DUF6444"/>
</dbReference>
<reference evidence="3 4" key="2">
    <citation type="submission" date="2019-08" db="EMBL/GenBank/DDBJ databases">
        <title>Amycolatopsis acidicola sp. nov., isolated from peat swamp forest soil.</title>
        <authorList>
            <person name="Srisuk N."/>
        </authorList>
    </citation>
    <scope>NUCLEOTIDE SEQUENCE [LARGE SCALE GENOMIC DNA]</scope>
    <source>
        <strain evidence="3 4">TBRC 6029</strain>
    </source>
</reference>
<keyword evidence="4" id="KW-1185">Reference proteome</keyword>
<sequence>MVDQVVVLDDRRPSYEELAAENAALRGMVSELRDVVESLRAEVADLKRQLGQNSRNSSKPPSSDGLAKPVRKSLRGRTGRKPGGQAGHSGSTLAQVADPDEVVRQEPDRCRGCGEGLAGAPASGVERRQVFDAADPGASD</sequence>
<evidence type="ECO:0000313" key="4">
    <source>
        <dbReference type="Proteomes" id="UP000320011"/>
    </source>
</evidence>
<dbReference type="AlphaFoldDB" id="A0A558CZ83"/>
<name>A0A558CZ83_9PSEU</name>
<dbReference type="Proteomes" id="UP000320011">
    <property type="component" value="Unassembled WGS sequence"/>
</dbReference>